<dbReference type="CDD" id="cd03789">
    <property type="entry name" value="GT9_LPS_heptosyltransferase"/>
    <property type="match status" value="1"/>
</dbReference>
<dbReference type="Proteomes" id="UP000184232">
    <property type="component" value="Unassembled WGS sequence"/>
</dbReference>
<keyword evidence="1" id="KW-0328">Glycosyltransferase</keyword>
<gene>
    <name evidence="3" type="ORF">SAMN05444337_1038</name>
</gene>
<dbReference type="GO" id="GO:0005829">
    <property type="term" value="C:cytosol"/>
    <property type="evidence" value="ECO:0007669"/>
    <property type="project" value="TreeGrafter"/>
</dbReference>
<dbReference type="InterPro" id="IPR002201">
    <property type="entry name" value="Glyco_trans_9"/>
</dbReference>
<dbReference type="PANTHER" id="PTHR30160">
    <property type="entry name" value="TETRAACYLDISACCHARIDE 4'-KINASE-RELATED"/>
    <property type="match status" value="1"/>
</dbReference>
<dbReference type="STRING" id="683124.SAMN05444337_1038"/>
<evidence type="ECO:0000256" key="1">
    <source>
        <dbReference type="ARBA" id="ARBA00022676"/>
    </source>
</evidence>
<dbReference type="GO" id="GO:0008713">
    <property type="term" value="F:ADP-heptose-lipopolysaccharide heptosyltransferase activity"/>
    <property type="evidence" value="ECO:0007669"/>
    <property type="project" value="TreeGrafter"/>
</dbReference>
<evidence type="ECO:0000313" key="3">
    <source>
        <dbReference type="EMBL" id="SHI88992.1"/>
    </source>
</evidence>
<proteinExistence type="predicted"/>
<organism evidence="3 4">
    <name type="scientific">Flavobacterium haoranii</name>
    <dbReference type="NCBI Taxonomy" id="683124"/>
    <lineage>
        <taxon>Bacteria</taxon>
        <taxon>Pseudomonadati</taxon>
        <taxon>Bacteroidota</taxon>
        <taxon>Flavobacteriia</taxon>
        <taxon>Flavobacteriales</taxon>
        <taxon>Flavobacteriaceae</taxon>
        <taxon>Flavobacterium</taxon>
    </lineage>
</organism>
<dbReference type="Pfam" id="PF01075">
    <property type="entry name" value="Glyco_transf_9"/>
    <property type="match status" value="1"/>
</dbReference>
<dbReference type="AlphaFoldDB" id="A0A1M6EUA6"/>
<dbReference type="PANTHER" id="PTHR30160:SF22">
    <property type="entry name" value="LIPOPOLYSACCHARIDE CORE BIOSYNTHESIS PROTEIN"/>
    <property type="match status" value="1"/>
</dbReference>
<name>A0A1M6EUA6_9FLAO</name>
<dbReference type="Gene3D" id="3.40.50.2000">
    <property type="entry name" value="Glycogen Phosphorylase B"/>
    <property type="match status" value="2"/>
</dbReference>
<dbReference type="OrthoDB" id="9768048at2"/>
<accession>A0A1M6EUA6</accession>
<sequence>MAKPKHILVMRLSAMGDVAMTVPVLRAFSLQYPEVKITVVSRPFFAPFFNGISNVTFFGVDLKERHKGFLGLLRLFSDVKQFKINAVADLHNVLRSKVVRTLFALSGKKVAATDKGRADKKALTRAENKVFAPVKSMFERHVETFDKLGFSLSLENPIFPEKAKLTEEIISKLFGNEIPDFSGIKIGIAPFAQYESKVYPLDLMQEVIDALAENKNQKIFLFGGGEAEIQKLNQFQNQHKNVIVVAGKLKFQQELDLISNLDVMLSMDSGNAHIAAMLGVKVITLWGATHPYAGFKPFNQPDDFCITADRTQYPLLPTSVYGNKKVEGYEDVMRTIQPEIVVDKIKKELN</sequence>
<dbReference type="EMBL" id="FQZH01000001">
    <property type="protein sequence ID" value="SHI88992.1"/>
    <property type="molecule type" value="Genomic_DNA"/>
</dbReference>
<keyword evidence="4" id="KW-1185">Reference proteome</keyword>
<keyword evidence="2 3" id="KW-0808">Transferase</keyword>
<dbReference type="RefSeq" id="WP_072782437.1">
    <property type="nucleotide sequence ID" value="NZ_CP045292.1"/>
</dbReference>
<dbReference type="GO" id="GO:0009244">
    <property type="term" value="P:lipopolysaccharide core region biosynthetic process"/>
    <property type="evidence" value="ECO:0007669"/>
    <property type="project" value="TreeGrafter"/>
</dbReference>
<evidence type="ECO:0000313" key="4">
    <source>
        <dbReference type="Proteomes" id="UP000184232"/>
    </source>
</evidence>
<reference evidence="4" key="1">
    <citation type="submission" date="2016-11" db="EMBL/GenBank/DDBJ databases">
        <authorList>
            <person name="Varghese N."/>
            <person name="Submissions S."/>
        </authorList>
    </citation>
    <scope>NUCLEOTIDE SEQUENCE [LARGE SCALE GENOMIC DNA]</scope>
    <source>
        <strain evidence="4">DSM 22807</strain>
    </source>
</reference>
<evidence type="ECO:0000256" key="2">
    <source>
        <dbReference type="ARBA" id="ARBA00022679"/>
    </source>
</evidence>
<dbReference type="SUPFAM" id="SSF53756">
    <property type="entry name" value="UDP-Glycosyltransferase/glycogen phosphorylase"/>
    <property type="match status" value="1"/>
</dbReference>
<dbReference type="InterPro" id="IPR051199">
    <property type="entry name" value="LPS_LOS_Heptosyltrfase"/>
</dbReference>
<protein>
    <submittedName>
        <fullName evidence="3">ADP-heptose:LPS heptosyltransferase</fullName>
    </submittedName>
</protein>